<dbReference type="OrthoDB" id="19923at2759"/>
<dbReference type="Pfam" id="PF03114">
    <property type="entry name" value="BAR"/>
    <property type="match status" value="1"/>
</dbReference>
<feature type="region of interest" description="Disordered" evidence="15">
    <location>
        <begin position="476"/>
        <end position="499"/>
    </location>
</feature>
<comment type="subcellular location">
    <subcellularLocation>
        <location evidence="2">Cell projection</location>
        <location evidence="2">Dendrite</location>
    </subcellularLocation>
    <subcellularLocation>
        <location evidence="3">Cell projection</location>
        <location evidence="3">Dendritic spine</location>
    </subcellularLocation>
    <subcellularLocation>
        <location evidence="9">Presynapse</location>
    </subcellularLocation>
    <subcellularLocation>
        <location evidence="1">Recycling endosome</location>
    </subcellularLocation>
</comment>
<dbReference type="FunFam" id="1.20.1270.60:FF:000018">
    <property type="entry name" value="Rho GTPase activating protein 44"/>
    <property type="match status" value="1"/>
</dbReference>
<feature type="compositionally biased region" description="Pro residues" evidence="15">
    <location>
        <begin position="889"/>
        <end position="898"/>
    </location>
</feature>
<feature type="region of interest" description="Disordered" evidence="15">
    <location>
        <begin position="800"/>
        <end position="917"/>
    </location>
</feature>
<dbReference type="InterPro" id="IPR004148">
    <property type="entry name" value="BAR_dom"/>
</dbReference>
<dbReference type="GO" id="GO:0055037">
    <property type="term" value="C:recycling endosome"/>
    <property type="evidence" value="ECO:0007669"/>
    <property type="project" value="UniProtKB-SubCell"/>
</dbReference>
<gene>
    <name evidence="19" type="primary">LOC115024441</name>
</gene>
<dbReference type="GO" id="GO:0098886">
    <property type="term" value="P:modification of dendritic spine"/>
    <property type="evidence" value="ECO:0007669"/>
    <property type="project" value="TreeGrafter"/>
</dbReference>
<dbReference type="FunFam" id="1.10.555.10:FF:000001">
    <property type="entry name" value="Rho GTPase activating protein 44"/>
    <property type="match status" value="1"/>
</dbReference>
<dbReference type="GO" id="GO:0007165">
    <property type="term" value="P:signal transduction"/>
    <property type="evidence" value="ECO:0007669"/>
    <property type="project" value="InterPro"/>
</dbReference>
<comment type="subunit">
    <text evidence="11">Interacts with BST2 (via cytoplasmic domain). Interacts (probably via PDZ-binding motif) with SHANK3 (via PDZ domain); the interaction takes place in dendritic spines and promotes GRIA1 exocytosis.</text>
</comment>
<dbReference type="Gene3D" id="1.20.1270.60">
    <property type="entry name" value="Arfaptin homology (AH) domain/BAR domain"/>
    <property type="match status" value="1"/>
</dbReference>
<evidence type="ECO:0000256" key="12">
    <source>
        <dbReference type="ARBA" id="ARBA00070278"/>
    </source>
</evidence>
<dbReference type="SUPFAM" id="SSF48350">
    <property type="entry name" value="GTPase activation domain, GAP"/>
    <property type="match status" value="1"/>
</dbReference>
<dbReference type="Gene3D" id="1.10.555.10">
    <property type="entry name" value="Rho GTPase activation protein"/>
    <property type="match status" value="1"/>
</dbReference>
<evidence type="ECO:0000256" key="8">
    <source>
        <dbReference type="ARBA" id="ARBA00023273"/>
    </source>
</evidence>
<keyword evidence="6" id="KW-0967">Endosome</keyword>
<feature type="compositionally biased region" description="Polar residues" evidence="15">
    <location>
        <begin position="848"/>
        <end position="858"/>
    </location>
</feature>
<dbReference type="SUPFAM" id="SSF103657">
    <property type="entry name" value="BAR/IMD domain-like"/>
    <property type="match status" value="1"/>
</dbReference>
<evidence type="ECO:0000256" key="15">
    <source>
        <dbReference type="SAM" id="MobiDB-lite"/>
    </source>
</evidence>
<evidence type="ECO:0000256" key="13">
    <source>
        <dbReference type="ARBA" id="ARBA00074989"/>
    </source>
</evidence>
<dbReference type="GO" id="GO:0005096">
    <property type="term" value="F:GTPase activator activity"/>
    <property type="evidence" value="ECO:0007669"/>
    <property type="project" value="UniProtKB-KW"/>
</dbReference>
<evidence type="ECO:0000259" key="16">
    <source>
        <dbReference type="PROSITE" id="PS50238"/>
    </source>
</evidence>
<evidence type="ECO:0000256" key="4">
    <source>
        <dbReference type="ARBA" id="ARBA00022468"/>
    </source>
</evidence>
<keyword evidence="8" id="KW-0966">Cell projection</keyword>
<dbReference type="GO" id="GO:0035021">
    <property type="term" value="P:negative regulation of Rac protein signal transduction"/>
    <property type="evidence" value="ECO:0007669"/>
    <property type="project" value="TreeGrafter"/>
</dbReference>
<dbReference type="SMART" id="SM00721">
    <property type="entry name" value="BAR"/>
    <property type="match status" value="1"/>
</dbReference>
<dbReference type="RefSeq" id="XP_029311837.1">
    <property type="nucleotide sequence ID" value="XM_029455977.1"/>
</dbReference>
<dbReference type="AlphaFoldDB" id="A0A6J2RQX8"/>
<feature type="compositionally biased region" description="Low complexity" evidence="15">
    <location>
        <begin position="580"/>
        <end position="595"/>
    </location>
</feature>
<dbReference type="GO" id="GO:0048786">
    <property type="term" value="C:presynaptic active zone"/>
    <property type="evidence" value="ECO:0007669"/>
    <property type="project" value="TreeGrafter"/>
</dbReference>
<dbReference type="GO" id="GO:0014069">
    <property type="term" value="C:postsynaptic density"/>
    <property type="evidence" value="ECO:0007669"/>
    <property type="project" value="TreeGrafter"/>
</dbReference>
<dbReference type="InParanoid" id="A0A6J2RQX8"/>
<evidence type="ECO:0000313" key="18">
    <source>
        <dbReference type="Proteomes" id="UP000504630"/>
    </source>
</evidence>
<keyword evidence="4" id="KW-0343">GTPase activation</keyword>
<feature type="compositionally biased region" description="Low complexity" evidence="15">
    <location>
        <begin position="614"/>
        <end position="628"/>
    </location>
</feature>
<dbReference type="GeneID" id="115024441"/>
<evidence type="ECO:0000256" key="11">
    <source>
        <dbReference type="ARBA" id="ARBA00063387"/>
    </source>
</evidence>
<dbReference type="GO" id="GO:0061001">
    <property type="term" value="P:regulation of dendritic spine morphogenesis"/>
    <property type="evidence" value="ECO:0007669"/>
    <property type="project" value="TreeGrafter"/>
</dbReference>
<evidence type="ECO:0000256" key="10">
    <source>
        <dbReference type="ARBA" id="ARBA00059236"/>
    </source>
</evidence>
<feature type="compositionally biased region" description="Low complexity" evidence="15">
    <location>
        <begin position="532"/>
        <end position="547"/>
    </location>
</feature>
<dbReference type="PROSITE" id="PS51021">
    <property type="entry name" value="BAR"/>
    <property type="match status" value="1"/>
</dbReference>
<dbReference type="GO" id="GO:0032956">
    <property type="term" value="P:regulation of actin cytoskeleton organization"/>
    <property type="evidence" value="ECO:0007669"/>
    <property type="project" value="TreeGrafter"/>
</dbReference>
<dbReference type="GO" id="GO:0098887">
    <property type="term" value="P:neurotransmitter receptor transport, endosome to postsynaptic membrane"/>
    <property type="evidence" value="ECO:0007669"/>
    <property type="project" value="TreeGrafter"/>
</dbReference>
<dbReference type="GO" id="GO:0031256">
    <property type="term" value="C:leading edge membrane"/>
    <property type="evidence" value="ECO:0007669"/>
    <property type="project" value="TreeGrafter"/>
</dbReference>
<dbReference type="KEGG" id="cgob:115024441"/>
<feature type="region of interest" description="Disordered" evidence="15">
    <location>
        <begin position="529"/>
        <end position="707"/>
    </location>
</feature>
<keyword evidence="7" id="KW-0770">Synapse</keyword>
<dbReference type="PROSITE" id="PS50238">
    <property type="entry name" value="RHOGAP"/>
    <property type="match status" value="1"/>
</dbReference>
<feature type="compositionally biased region" description="Basic and acidic residues" evidence="15">
    <location>
        <begin position="484"/>
        <end position="494"/>
    </location>
</feature>
<dbReference type="GO" id="GO:0043197">
    <property type="term" value="C:dendritic spine"/>
    <property type="evidence" value="ECO:0007669"/>
    <property type="project" value="UniProtKB-SubCell"/>
</dbReference>
<dbReference type="SMART" id="SM00324">
    <property type="entry name" value="RhoGAP"/>
    <property type="match status" value="1"/>
</dbReference>
<evidence type="ECO:0000256" key="14">
    <source>
        <dbReference type="ARBA" id="ARBA00076927"/>
    </source>
</evidence>
<evidence type="ECO:0000256" key="3">
    <source>
        <dbReference type="ARBA" id="ARBA00004552"/>
    </source>
</evidence>
<dbReference type="Pfam" id="PF00620">
    <property type="entry name" value="RhoGAP"/>
    <property type="match status" value="1"/>
</dbReference>
<feature type="domain" description="Rho-GAP" evidence="16">
    <location>
        <begin position="260"/>
        <end position="450"/>
    </location>
</feature>
<evidence type="ECO:0000256" key="6">
    <source>
        <dbReference type="ARBA" id="ARBA00022753"/>
    </source>
</evidence>
<dbReference type="PANTHER" id="PTHR14130">
    <property type="entry name" value="3BP-1 RELATED RHOGAP"/>
    <property type="match status" value="1"/>
</dbReference>
<dbReference type="InterPro" id="IPR000198">
    <property type="entry name" value="RhoGAP_dom"/>
</dbReference>
<feature type="domain" description="BAR" evidence="17">
    <location>
        <begin position="14"/>
        <end position="254"/>
    </location>
</feature>
<evidence type="ECO:0000256" key="2">
    <source>
        <dbReference type="ARBA" id="ARBA00004279"/>
    </source>
</evidence>
<dbReference type="InterPro" id="IPR027267">
    <property type="entry name" value="AH/BAR_dom_sf"/>
</dbReference>
<dbReference type="PANTHER" id="PTHR14130:SF13">
    <property type="entry name" value="RHO GTPASE-ACTIVATING PROTEIN 44"/>
    <property type="match status" value="1"/>
</dbReference>
<feature type="compositionally biased region" description="Low complexity" evidence="15">
    <location>
        <begin position="859"/>
        <end position="875"/>
    </location>
</feature>
<organism evidence="18 19">
    <name type="scientific">Cottoperca gobio</name>
    <name type="common">Frogmouth</name>
    <name type="synonym">Aphritis gobio</name>
    <dbReference type="NCBI Taxonomy" id="56716"/>
    <lineage>
        <taxon>Eukaryota</taxon>
        <taxon>Metazoa</taxon>
        <taxon>Chordata</taxon>
        <taxon>Craniata</taxon>
        <taxon>Vertebrata</taxon>
        <taxon>Euteleostomi</taxon>
        <taxon>Actinopterygii</taxon>
        <taxon>Neopterygii</taxon>
        <taxon>Teleostei</taxon>
        <taxon>Neoteleostei</taxon>
        <taxon>Acanthomorphata</taxon>
        <taxon>Eupercaria</taxon>
        <taxon>Perciformes</taxon>
        <taxon>Notothenioidei</taxon>
        <taxon>Bovichtidae</taxon>
        <taxon>Cottoperca</taxon>
    </lineage>
</organism>
<evidence type="ECO:0000256" key="9">
    <source>
        <dbReference type="ARBA" id="ARBA00034106"/>
    </source>
</evidence>
<evidence type="ECO:0000259" key="17">
    <source>
        <dbReference type="PROSITE" id="PS51021"/>
    </source>
</evidence>
<name>A0A6J2RQX8_COTGO</name>
<dbReference type="InterPro" id="IPR047165">
    <property type="entry name" value="RHG17/44/SH3BP1-like"/>
</dbReference>
<dbReference type="InterPro" id="IPR008936">
    <property type="entry name" value="Rho_GTPase_activation_prot"/>
</dbReference>
<evidence type="ECO:0000256" key="5">
    <source>
        <dbReference type="ARBA" id="ARBA00022553"/>
    </source>
</evidence>
<comment type="function">
    <text evidence="10">GTPase-activating protein (GAP) that stimulates the GTPase activity of Rho-type GTPases. Thereby, controls Rho-type GTPases cycling between their active GTP-bound and inactive GDP-bound states. Acts as a GAP at least for CDC42 and RAC1. In neurons, is involved in dendritic spine formation and synaptic plasticity in a specific RAC1-GAP activity. Limits the initiation of exploratory dendritic filopodia. Recruited to actin-patches that seed filopodia, binds specifically to plasma membrane sections that are deformed inward by acto-myosin mediated contractile forces. Acts through GAP activity on RAC1 to reduce actin polymerization necessary for filopodia formation. In association with SHANK3, promotes GRIA1 exocytosis from recycling endosomes and spine morphological changes associated to long-term potentiation.</text>
</comment>
<proteinExistence type="predicted"/>
<feature type="compositionally biased region" description="Polar residues" evidence="15">
    <location>
        <begin position="813"/>
        <end position="822"/>
    </location>
</feature>
<protein>
    <recommendedName>
        <fullName evidence="12">Rho GTPase-activating protein 44</fullName>
    </recommendedName>
    <alternativeName>
        <fullName evidence="13">Rho-type GTPase-activating protein RICH2</fullName>
    </alternativeName>
    <alternativeName>
        <fullName evidence="14">RhoGAP interacting with CIP4 homologs protein 2</fullName>
    </alternativeName>
</protein>
<accession>A0A6J2RQX8</accession>
<evidence type="ECO:0000256" key="7">
    <source>
        <dbReference type="ARBA" id="ARBA00023018"/>
    </source>
</evidence>
<keyword evidence="18" id="KW-1185">Reference proteome</keyword>
<sequence>MKKQFNRMRQLANQTVGRAEKTEVLSDDLLQVEKRLELVKQVSHGTHKKLTACLQGQQGVEVDKKSVRSPSKKLPLTTLAQCMVEGAAVLGDESLLGKMLKLCGETQDKLAHELILFELTIERDVVEPLYDLAEVEIPNIQKQRKHLAKLVLDMDSARTRYYQSNKSSGLSSTLQPTGAKADHLREEMEEAANRMEICRDQLSADMYSFVAKEIDYSSYFQTLIEVQAEYHRKSLELLQSVLPQIKAHQETWVEKPCYGKSLEEHLALSGRDIAFPIEACVTMLLECGMQEEGLFRIAPSASKLKKLKASLDCGVLDVQEYSADPHAIAGALKSYLRELPEPLMTYELYNDWIQASNIQDQDKRLQALLNACEKLPPANNNNFKYLIKFLSKLTDDQDLNKMTPGNIAIVLGPNLLWMHNEGNVTEMMTTVSLQIVGIIEPIIQHADWFFPGEIEFNVTGNYGSPVHTNHNANYSLMPSPDMDQMERKQNDQSRRPLSVATDNMMLEFYKKDGSIRKIQSMGVRVMDTTWVSRRGSSSTRKSSSTPPSVHPPVPLTDALMPEQPAGDFSASPSPTPPPTNSDRASSDDASSNWSDTGYAYPSPEEERPPPPYPSSSSSSSSSSCSSYSLPHHHYYTRAPPGMRPVAPNPDSVPPGPSPPSRRCGYSPPPLPHSLCPSPQPLDVNSNPKPNSLHLPKQASLPDASHATLSETNGSTLYIKPPLVLTRHDLFLGSPKPPNTPLSAPPPWAACACSRERGAKLTSTLKNKELSPVIGQKGLHGTMTSSGSDHSPLTLRRAKKLAPIPPKVPYCQSGAMSDQSTGQPSPVSLSPTPPSTPSPYSFSYPQGYATISSPGQIQMATTPSLSSPPSLAGTLTKARPTPKPPRQRPSLPPPQPPSTPGTSPQPLDHSTGLLDGLSPGESMSTDCLCNLDIPIIDLDLDCIFDLPHISPFRNSVALLESTNYRAESEEESESTVL</sequence>
<dbReference type="Proteomes" id="UP000504630">
    <property type="component" value="Chromosome 19"/>
</dbReference>
<reference evidence="19" key="1">
    <citation type="submission" date="2025-08" db="UniProtKB">
        <authorList>
            <consortium name="RefSeq"/>
        </authorList>
    </citation>
    <scope>IDENTIFICATION</scope>
</reference>
<keyword evidence="5" id="KW-0597">Phosphoprotein</keyword>
<evidence type="ECO:0000313" key="19">
    <source>
        <dbReference type="RefSeq" id="XP_029311837.1"/>
    </source>
</evidence>
<evidence type="ECO:0000256" key="1">
    <source>
        <dbReference type="ARBA" id="ARBA00004172"/>
    </source>
</evidence>
<feature type="compositionally biased region" description="Pro residues" evidence="15">
    <location>
        <begin position="646"/>
        <end position="659"/>
    </location>
</feature>
<dbReference type="CDD" id="cd07619">
    <property type="entry name" value="BAR_Rich2"/>
    <property type="match status" value="1"/>
</dbReference>